<keyword evidence="2" id="KW-1185">Reference proteome</keyword>
<dbReference type="Pfam" id="PF09956">
    <property type="entry name" value="Phage_cement_2"/>
    <property type="match status" value="1"/>
</dbReference>
<evidence type="ECO:0008006" key="3">
    <source>
        <dbReference type="Google" id="ProtNLM"/>
    </source>
</evidence>
<organism evidence="1 2">
    <name type="scientific">Oxobacter pfennigii</name>
    <dbReference type="NCBI Taxonomy" id="36849"/>
    <lineage>
        <taxon>Bacteria</taxon>
        <taxon>Bacillati</taxon>
        <taxon>Bacillota</taxon>
        <taxon>Clostridia</taxon>
        <taxon>Eubacteriales</taxon>
        <taxon>Clostridiaceae</taxon>
        <taxon>Oxobacter</taxon>
    </lineage>
</organism>
<evidence type="ECO:0000313" key="2">
    <source>
        <dbReference type="Proteomes" id="UP000050326"/>
    </source>
</evidence>
<dbReference type="OrthoDB" id="1682205at2"/>
<dbReference type="Proteomes" id="UP000050326">
    <property type="component" value="Unassembled WGS sequence"/>
</dbReference>
<name>A0A0P8Y6W1_9CLOT</name>
<dbReference type="EMBL" id="LKET01000068">
    <property type="protein sequence ID" value="KPU42164.1"/>
    <property type="molecule type" value="Genomic_DNA"/>
</dbReference>
<comment type="caution">
    <text evidence="1">The sequence shown here is derived from an EMBL/GenBank/DDBJ whole genome shotgun (WGS) entry which is preliminary data.</text>
</comment>
<sequence>MAKGAYIQRGDTLDFTNSSGSDIAYGDVVPITSRIGIAGENIKNGATGSLKIVGVFELPADNTAAFAVGDVVYWDAENSIVEKTAGAYKAGVVVEAKAQAGTLAKVKID</sequence>
<protein>
    <recommendedName>
        <fullName evidence="3">DUF2190 family protein</fullName>
    </recommendedName>
</protein>
<proteinExistence type="predicted"/>
<gene>
    <name evidence="1" type="ORF">OXPF_39430</name>
</gene>
<reference evidence="1 2" key="1">
    <citation type="submission" date="2015-09" db="EMBL/GenBank/DDBJ databases">
        <title>Genome sequence of Oxobacter pfennigii DSM 3222.</title>
        <authorList>
            <person name="Poehlein A."/>
            <person name="Bengelsdorf F.R."/>
            <person name="Schiel-Bengelsdorf B."/>
            <person name="Duerre P."/>
            <person name="Daniel R."/>
        </authorList>
    </citation>
    <scope>NUCLEOTIDE SEQUENCE [LARGE SCALE GENOMIC DNA]</scope>
    <source>
        <strain evidence="1 2">DSM 3222</strain>
    </source>
</reference>
<dbReference type="InterPro" id="IPR011231">
    <property type="entry name" value="Phage_VT1-Sakai_H0018"/>
</dbReference>
<evidence type="ECO:0000313" key="1">
    <source>
        <dbReference type="EMBL" id="KPU42164.1"/>
    </source>
</evidence>
<accession>A0A0P8Y6W1</accession>
<dbReference type="AlphaFoldDB" id="A0A0P8Y6W1"/>
<dbReference type="RefSeq" id="WP_054876904.1">
    <property type="nucleotide sequence ID" value="NZ_LKET01000068.1"/>
</dbReference>
<dbReference type="STRING" id="36849.OXPF_39430"/>